<evidence type="ECO:0000256" key="6">
    <source>
        <dbReference type="SAM" id="Phobius"/>
    </source>
</evidence>
<dbReference type="PANTHER" id="PTHR24353">
    <property type="entry name" value="CYCLIC NUCLEOTIDE-DEPENDENT PROTEIN KINASE"/>
    <property type="match status" value="1"/>
</dbReference>
<dbReference type="Gene3D" id="3.30.200.20">
    <property type="entry name" value="Phosphorylase Kinase, domain 1"/>
    <property type="match status" value="1"/>
</dbReference>
<dbReference type="PANTHER" id="PTHR24353:SF152">
    <property type="entry name" value="UT01108P-RELATED"/>
    <property type="match status" value="1"/>
</dbReference>
<dbReference type="PROSITE" id="PS00108">
    <property type="entry name" value="PROTEIN_KINASE_ST"/>
    <property type="match status" value="1"/>
</dbReference>
<dbReference type="PROSITE" id="PS50011">
    <property type="entry name" value="PROTEIN_KINASE_DOM"/>
    <property type="match status" value="1"/>
</dbReference>
<evidence type="ECO:0000256" key="4">
    <source>
        <dbReference type="ARBA" id="ARBA00022777"/>
    </source>
</evidence>
<dbReference type="EMBL" id="GEMB01000642">
    <property type="protein sequence ID" value="JAS02491.1"/>
    <property type="molecule type" value="Transcribed_RNA"/>
</dbReference>
<evidence type="ECO:0000256" key="2">
    <source>
        <dbReference type="ARBA" id="ARBA00022679"/>
    </source>
</evidence>
<feature type="transmembrane region" description="Helical" evidence="6">
    <location>
        <begin position="186"/>
        <end position="208"/>
    </location>
</feature>
<dbReference type="GO" id="GO:0005952">
    <property type="term" value="C:cAMP-dependent protein kinase complex"/>
    <property type="evidence" value="ECO:0007669"/>
    <property type="project" value="TreeGrafter"/>
</dbReference>
<evidence type="ECO:0000259" key="7">
    <source>
        <dbReference type="PROSITE" id="PS50011"/>
    </source>
</evidence>
<accession>A0A161MDP0</accession>
<dbReference type="GO" id="GO:0004691">
    <property type="term" value="F:cAMP-dependent protein kinase activity"/>
    <property type="evidence" value="ECO:0007669"/>
    <property type="project" value="TreeGrafter"/>
</dbReference>
<keyword evidence="6" id="KW-0812">Transmembrane</keyword>
<feature type="non-terminal residue" evidence="8">
    <location>
        <position position="330"/>
    </location>
</feature>
<dbReference type="Pfam" id="PF00069">
    <property type="entry name" value="Pkinase"/>
    <property type="match status" value="1"/>
</dbReference>
<proteinExistence type="predicted"/>
<name>A0A161MDP0_TRIIF</name>
<keyword evidence="5" id="KW-0067">ATP-binding</keyword>
<keyword evidence="3" id="KW-0547">Nucleotide-binding</keyword>
<keyword evidence="6" id="KW-1133">Transmembrane helix</keyword>
<evidence type="ECO:0000313" key="8">
    <source>
        <dbReference type="EMBL" id="JAS02491.1"/>
    </source>
</evidence>
<keyword evidence="2" id="KW-0808">Transferase</keyword>
<evidence type="ECO:0000256" key="5">
    <source>
        <dbReference type="ARBA" id="ARBA00022840"/>
    </source>
</evidence>
<keyword evidence="4 8" id="KW-0418">Kinase</keyword>
<dbReference type="InterPro" id="IPR011009">
    <property type="entry name" value="Kinase-like_dom_sf"/>
</dbReference>
<feature type="transmembrane region" description="Helical" evidence="6">
    <location>
        <begin position="160"/>
        <end position="180"/>
    </location>
</feature>
<dbReference type="FunFam" id="1.10.510.10:FF:000571">
    <property type="entry name" value="Maternal embryonic leucine zipper kinase"/>
    <property type="match status" value="1"/>
</dbReference>
<keyword evidence="1" id="KW-0723">Serine/threonine-protein kinase</keyword>
<reference evidence="8" key="2">
    <citation type="journal article" date="2017" name="J. Med. Entomol.">
        <title>Transcriptome Analysis of the Triatoma infestans (Hemiptera: Reduviidae) Integument.</title>
        <authorList>
            <person name="Calderon-Fernandez G.M."/>
            <person name="Moriconi D.E."/>
            <person name="Dulbecco A.B."/>
            <person name="Juarez M.P."/>
        </authorList>
    </citation>
    <scope>NUCLEOTIDE SEQUENCE</scope>
    <source>
        <strain evidence="8">Int1</strain>
        <tissue evidence="8">Integument</tissue>
    </source>
</reference>
<dbReference type="SUPFAM" id="SSF56112">
    <property type="entry name" value="Protein kinase-like (PK-like)"/>
    <property type="match status" value="1"/>
</dbReference>
<dbReference type="SMART" id="SM00220">
    <property type="entry name" value="S_TKc"/>
    <property type="match status" value="1"/>
</dbReference>
<dbReference type="GO" id="GO:0005524">
    <property type="term" value="F:ATP binding"/>
    <property type="evidence" value="ECO:0007669"/>
    <property type="project" value="UniProtKB-KW"/>
</dbReference>
<dbReference type="GO" id="GO:0005829">
    <property type="term" value="C:cytosol"/>
    <property type="evidence" value="ECO:0007669"/>
    <property type="project" value="TreeGrafter"/>
</dbReference>
<dbReference type="GO" id="GO:0005634">
    <property type="term" value="C:nucleus"/>
    <property type="evidence" value="ECO:0007669"/>
    <property type="project" value="TreeGrafter"/>
</dbReference>
<dbReference type="InterPro" id="IPR000719">
    <property type="entry name" value="Prot_kinase_dom"/>
</dbReference>
<evidence type="ECO:0000256" key="3">
    <source>
        <dbReference type="ARBA" id="ARBA00022741"/>
    </source>
</evidence>
<reference evidence="8" key="1">
    <citation type="submission" date="2016-04" db="EMBL/GenBank/DDBJ databases">
        <authorList>
            <person name="Calderon-Fernandez G.M.Sr."/>
        </authorList>
    </citation>
    <scope>NUCLEOTIDE SEQUENCE</scope>
    <source>
        <strain evidence="8">Int1</strain>
        <tissue evidence="8">Integument</tissue>
    </source>
</reference>
<keyword evidence="6" id="KW-0472">Membrane</keyword>
<protein>
    <submittedName>
        <fullName evidence="8">Camp-dependent protein kinase catalytic subunit beta isoform x2</fullName>
    </submittedName>
</protein>
<dbReference type="Gene3D" id="1.10.510.10">
    <property type="entry name" value="Transferase(Phosphotransferase) domain 1"/>
    <property type="match status" value="1"/>
</dbReference>
<dbReference type="AlphaFoldDB" id="A0A161MDP0"/>
<feature type="domain" description="Protein kinase" evidence="7">
    <location>
        <begin position="87"/>
        <end position="330"/>
    </location>
</feature>
<dbReference type="InterPro" id="IPR008271">
    <property type="entry name" value="Ser/Thr_kinase_AS"/>
</dbReference>
<dbReference type="CDD" id="cd05123">
    <property type="entry name" value="STKc_AGC"/>
    <property type="match status" value="1"/>
</dbReference>
<organism evidence="8">
    <name type="scientific">Triatoma infestans</name>
    <name type="common">Assassin bug</name>
    <dbReference type="NCBI Taxonomy" id="30076"/>
    <lineage>
        <taxon>Eukaryota</taxon>
        <taxon>Metazoa</taxon>
        <taxon>Ecdysozoa</taxon>
        <taxon>Arthropoda</taxon>
        <taxon>Hexapoda</taxon>
        <taxon>Insecta</taxon>
        <taxon>Pterygota</taxon>
        <taxon>Neoptera</taxon>
        <taxon>Paraneoptera</taxon>
        <taxon>Hemiptera</taxon>
        <taxon>Heteroptera</taxon>
        <taxon>Panheteroptera</taxon>
        <taxon>Cimicomorpha</taxon>
        <taxon>Reduviidae</taxon>
        <taxon>Triatominae</taxon>
        <taxon>Triatoma</taxon>
    </lineage>
</organism>
<evidence type="ECO:0000256" key="1">
    <source>
        <dbReference type="ARBA" id="ARBA00022527"/>
    </source>
</evidence>
<sequence>MKRKKQSVITNKQPMKVQFKFNTENGEINDKTMTNIDNNKKRIKLLIGMTYHPIKIQNWEHYLNTANNSFVKRYEDDGKSLMKKNDLTFMKTLAEGKYTKVMLVSKEGQNELFALKIFDKEKIIKRNLAKQIVMQKQILKSIRFPFALYLEGYFQDNSNLYFVMPFLVGGNFLNLLQIYQRFSESFVRFYMAQVLLALEYLHFINIIYRDLKPENIMLDHNGFIKLIDFSFAKILKNNRTYTYCGTTDYIAPEFFHLQGYGKSIDWWSFGVVIYELCSGFTPFTNVDESVIIDNISMGKFKLPESFSINLKDLIRNLLQTDITERLGCLH</sequence>
<dbReference type="InterPro" id="IPR045270">
    <property type="entry name" value="STKc_AGC"/>
</dbReference>